<gene>
    <name evidence="2" type="ORF">EYF80_032724</name>
</gene>
<dbReference type="EMBL" id="SRLO01000414">
    <property type="protein sequence ID" value="TNN57059.1"/>
    <property type="molecule type" value="Genomic_DNA"/>
</dbReference>
<proteinExistence type="predicted"/>
<dbReference type="AlphaFoldDB" id="A0A4Z2GUF1"/>
<keyword evidence="3" id="KW-1185">Reference proteome</keyword>
<comment type="caution">
    <text evidence="2">The sequence shown here is derived from an EMBL/GenBank/DDBJ whole genome shotgun (WGS) entry which is preliminary data.</text>
</comment>
<reference evidence="2 3" key="1">
    <citation type="submission" date="2019-03" db="EMBL/GenBank/DDBJ databases">
        <title>First draft genome of Liparis tanakae, snailfish: a comprehensive survey of snailfish specific genes.</title>
        <authorList>
            <person name="Kim W."/>
            <person name="Song I."/>
            <person name="Jeong J.-H."/>
            <person name="Kim D."/>
            <person name="Kim S."/>
            <person name="Ryu S."/>
            <person name="Song J.Y."/>
            <person name="Lee S.K."/>
        </authorList>
    </citation>
    <scope>NUCLEOTIDE SEQUENCE [LARGE SCALE GENOMIC DNA]</scope>
    <source>
        <tissue evidence="2">Muscle</tissue>
    </source>
</reference>
<feature type="compositionally biased region" description="Polar residues" evidence="1">
    <location>
        <begin position="83"/>
        <end position="92"/>
    </location>
</feature>
<accession>A0A4Z2GUF1</accession>
<organism evidence="2 3">
    <name type="scientific">Liparis tanakae</name>
    <name type="common">Tanaka's snailfish</name>
    <dbReference type="NCBI Taxonomy" id="230148"/>
    <lineage>
        <taxon>Eukaryota</taxon>
        <taxon>Metazoa</taxon>
        <taxon>Chordata</taxon>
        <taxon>Craniata</taxon>
        <taxon>Vertebrata</taxon>
        <taxon>Euteleostomi</taxon>
        <taxon>Actinopterygii</taxon>
        <taxon>Neopterygii</taxon>
        <taxon>Teleostei</taxon>
        <taxon>Neoteleostei</taxon>
        <taxon>Acanthomorphata</taxon>
        <taxon>Eupercaria</taxon>
        <taxon>Perciformes</taxon>
        <taxon>Cottioidei</taxon>
        <taxon>Cottales</taxon>
        <taxon>Liparidae</taxon>
        <taxon>Liparis</taxon>
    </lineage>
</organism>
<protein>
    <submittedName>
        <fullName evidence="2">Uncharacterized protein</fullName>
    </submittedName>
</protein>
<name>A0A4Z2GUF1_9TELE</name>
<evidence type="ECO:0000313" key="2">
    <source>
        <dbReference type="EMBL" id="TNN57059.1"/>
    </source>
</evidence>
<dbReference type="Proteomes" id="UP000314294">
    <property type="component" value="Unassembled WGS sequence"/>
</dbReference>
<evidence type="ECO:0000313" key="3">
    <source>
        <dbReference type="Proteomes" id="UP000314294"/>
    </source>
</evidence>
<feature type="region of interest" description="Disordered" evidence="1">
    <location>
        <begin position="66"/>
        <end position="97"/>
    </location>
</feature>
<sequence length="124" mass="13504">MEKNKGVDQHLLFCEVDQHLLFCEVNLPCVALRRAEIKASSHCRGLSDRKPTTPTTIVFNDKAAKLKGKGRGGNSRANEHQQLRPTRTQIPSTAGLVSKDVTDGDMDGDGKCSELAFSNLGILV</sequence>
<evidence type="ECO:0000256" key="1">
    <source>
        <dbReference type="SAM" id="MobiDB-lite"/>
    </source>
</evidence>